<reference evidence="2 3" key="1">
    <citation type="submission" date="2020-07" db="EMBL/GenBank/DDBJ databases">
        <title>Bacterium isolated from marien macroalgae.</title>
        <authorList>
            <person name="Zhu K."/>
            <person name="Lu D."/>
            <person name="Du Z."/>
        </authorList>
    </citation>
    <scope>NUCLEOTIDE SEQUENCE [LARGE SCALE GENOMIC DNA]</scope>
    <source>
        <strain evidence="2 3">3-1745</strain>
    </source>
</reference>
<dbReference type="Proteomes" id="UP000538931">
    <property type="component" value="Unassembled WGS sequence"/>
</dbReference>
<proteinExistence type="predicted"/>
<dbReference type="AlphaFoldDB" id="A0A7W1WXD7"/>
<accession>A0A7W1WXD7</accession>
<keyword evidence="1" id="KW-1133">Transmembrane helix</keyword>
<evidence type="ECO:0000313" key="3">
    <source>
        <dbReference type="Proteomes" id="UP000538931"/>
    </source>
</evidence>
<feature type="transmembrane region" description="Helical" evidence="1">
    <location>
        <begin position="34"/>
        <end position="57"/>
    </location>
</feature>
<keyword evidence="1" id="KW-0812">Transmembrane</keyword>
<keyword evidence="1" id="KW-0472">Membrane</keyword>
<dbReference type="EMBL" id="JACEMT010000041">
    <property type="protein sequence ID" value="MBA4501816.1"/>
    <property type="molecule type" value="Genomic_DNA"/>
</dbReference>
<dbReference type="RefSeq" id="WP_181738044.1">
    <property type="nucleotide sequence ID" value="NZ_JACEMT010000041.1"/>
</dbReference>
<gene>
    <name evidence="2" type="ORF">H1S06_05495</name>
</gene>
<protein>
    <submittedName>
        <fullName evidence="2">Uncharacterized protein</fullName>
    </submittedName>
</protein>
<feature type="transmembrane region" description="Helical" evidence="1">
    <location>
        <begin position="63"/>
        <end position="81"/>
    </location>
</feature>
<sequence length="239" mass="26875">MSIQTDYSSLSKGARWHLKAGVEGRYYLIGSSQVTWIIIGLIALVSGLSSAFMAIVLSGAEQVIYTVVTFLLWPFIILALGRRHHFVFDRHQGQLLHRKSWWGLFVKELPGPPLSELKVVVAPIAELSEGCQLEVLKQRFTVGSLEQTRQLALFLHRYFKVQAVDRVTEWPEERPLVLPVTEPEAVMAIAVGKDNKGPSVLPVTYRGVWERYIVLKLVWPFPLFVILGVLSMLIGNRGG</sequence>
<name>A0A7W1WXD7_9GAMM</name>
<feature type="transmembrane region" description="Helical" evidence="1">
    <location>
        <begin position="213"/>
        <end position="234"/>
    </location>
</feature>
<evidence type="ECO:0000256" key="1">
    <source>
        <dbReference type="SAM" id="Phobius"/>
    </source>
</evidence>
<organism evidence="2 3">
    <name type="scientific">Marinobacterium marinum</name>
    <dbReference type="NCBI Taxonomy" id="2756129"/>
    <lineage>
        <taxon>Bacteria</taxon>
        <taxon>Pseudomonadati</taxon>
        <taxon>Pseudomonadota</taxon>
        <taxon>Gammaproteobacteria</taxon>
        <taxon>Oceanospirillales</taxon>
        <taxon>Oceanospirillaceae</taxon>
        <taxon>Marinobacterium</taxon>
    </lineage>
</organism>
<comment type="caution">
    <text evidence="2">The sequence shown here is derived from an EMBL/GenBank/DDBJ whole genome shotgun (WGS) entry which is preliminary data.</text>
</comment>
<evidence type="ECO:0000313" key="2">
    <source>
        <dbReference type="EMBL" id="MBA4501816.1"/>
    </source>
</evidence>
<keyword evidence="3" id="KW-1185">Reference proteome</keyword>